<dbReference type="RefSeq" id="WP_012257577.1">
    <property type="nucleotide sequence ID" value="NC_010175.1"/>
</dbReference>
<dbReference type="EnsemblBacteria" id="ABY34923">
    <property type="protein sequence ID" value="ABY34923"/>
    <property type="gene ID" value="Caur_1706"/>
</dbReference>
<evidence type="ECO:0000259" key="3">
    <source>
        <dbReference type="Pfam" id="PF08239"/>
    </source>
</evidence>
<dbReference type="PATRIC" id="fig|324602.8.peg.1945"/>
<dbReference type="HOGENOM" id="CLU_1433205_0_0_0"/>
<dbReference type="Gene3D" id="2.30.30.40">
    <property type="entry name" value="SH3 Domains"/>
    <property type="match status" value="1"/>
</dbReference>
<gene>
    <name evidence="4" type="ordered locus">Caur_1706</name>
</gene>
<organism evidence="4 5">
    <name type="scientific">Chloroflexus aurantiacus (strain ATCC 29366 / DSM 635 / J-10-fl)</name>
    <dbReference type="NCBI Taxonomy" id="324602"/>
    <lineage>
        <taxon>Bacteria</taxon>
        <taxon>Bacillati</taxon>
        <taxon>Chloroflexota</taxon>
        <taxon>Chloroflexia</taxon>
        <taxon>Chloroflexales</taxon>
        <taxon>Chloroflexineae</taxon>
        <taxon>Chloroflexaceae</taxon>
        <taxon>Chloroflexus</taxon>
    </lineage>
</organism>
<keyword evidence="2" id="KW-1133">Transmembrane helix</keyword>
<dbReference type="EMBL" id="CP000909">
    <property type="protein sequence ID" value="ABY34923.1"/>
    <property type="molecule type" value="Genomic_DNA"/>
</dbReference>
<keyword evidence="5" id="KW-1185">Reference proteome</keyword>
<dbReference type="KEGG" id="cau:Caur_1706"/>
<keyword evidence="2" id="KW-0472">Membrane</keyword>
<name>A9WCD2_CHLAA</name>
<feature type="region of interest" description="Disordered" evidence="1">
    <location>
        <begin position="68"/>
        <end position="100"/>
    </location>
</feature>
<feature type="domain" description="SH3b" evidence="3">
    <location>
        <begin position="114"/>
        <end position="182"/>
    </location>
</feature>
<protein>
    <recommendedName>
        <fullName evidence="3">SH3b domain-containing protein</fullName>
    </recommendedName>
</protein>
<dbReference type="Proteomes" id="UP000002008">
    <property type="component" value="Chromosome"/>
</dbReference>
<dbReference type="InterPro" id="IPR003646">
    <property type="entry name" value="SH3-like_bac-type"/>
</dbReference>
<dbReference type="AlphaFoldDB" id="A9WCD2"/>
<evidence type="ECO:0000256" key="2">
    <source>
        <dbReference type="SAM" id="Phobius"/>
    </source>
</evidence>
<evidence type="ECO:0000313" key="5">
    <source>
        <dbReference type="Proteomes" id="UP000002008"/>
    </source>
</evidence>
<feature type="transmembrane region" description="Helical" evidence="2">
    <location>
        <begin position="26"/>
        <end position="48"/>
    </location>
</feature>
<keyword evidence="2" id="KW-0812">Transmembrane</keyword>
<dbReference type="Pfam" id="PF08239">
    <property type="entry name" value="SH3_3"/>
    <property type="match status" value="1"/>
</dbReference>
<evidence type="ECO:0000256" key="1">
    <source>
        <dbReference type="SAM" id="MobiDB-lite"/>
    </source>
</evidence>
<dbReference type="InParanoid" id="A9WCD2"/>
<accession>A9WCD2</accession>
<sequence>MPPKTDPRDWERLFEGRRRRRGPLRIVMIALVAGILTLGLIGAAPFVLDQIETSRIIARQTQIASQTREARATAQQAAMQSAIPTQTPSPSPTATLPSAPTSAPIIGRAQVINGGNIRSAPRVSAETVIGQVCVGDRVELLEEQTIGENNRWYRLRVVATADDCVPQRVSAGTEEWVSATLLSQPEP</sequence>
<dbReference type="eggNOG" id="ENOG502ZMAF">
    <property type="taxonomic scope" value="Bacteria"/>
</dbReference>
<proteinExistence type="predicted"/>
<evidence type="ECO:0000313" key="4">
    <source>
        <dbReference type="EMBL" id="ABY34923.1"/>
    </source>
</evidence>
<dbReference type="STRING" id="324602.Caur_1706"/>
<reference evidence="5" key="1">
    <citation type="journal article" date="2011" name="BMC Genomics">
        <title>Complete genome sequence of the filamentous anoxygenic phototrophic bacterium Chloroflexus aurantiacus.</title>
        <authorList>
            <person name="Tang K.H."/>
            <person name="Barry K."/>
            <person name="Chertkov O."/>
            <person name="Dalin E."/>
            <person name="Han C.S."/>
            <person name="Hauser L.J."/>
            <person name="Honchak B.M."/>
            <person name="Karbach L.E."/>
            <person name="Land M.L."/>
            <person name="Lapidus A."/>
            <person name="Larimer F.W."/>
            <person name="Mikhailova N."/>
            <person name="Pitluck S."/>
            <person name="Pierson B.K."/>
            <person name="Blankenship R.E."/>
        </authorList>
    </citation>
    <scope>NUCLEOTIDE SEQUENCE [LARGE SCALE GENOMIC DNA]</scope>
    <source>
        <strain evidence="5">ATCC 29366 / DSM 635 / J-10-fl</strain>
    </source>
</reference>